<dbReference type="InterPro" id="IPR002502">
    <property type="entry name" value="Amidase_domain"/>
</dbReference>
<organism evidence="4 5">
    <name type="scientific">Phytoactinopolyspora alkaliphila</name>
    <dbReference type="NCBI Taxonomy" id="1783498"/>
    <lineage>
        <taxon>Bacteria</taxon>
        <taxon>Bacillati</taxon>
        <taxon>Actinomycetota</taxon>
        <taxon>Actinomycetes</taxon>
        <taxon>Jiangellales</taxon>
        <taxon>Jiangellaceae</taxon>
        <taxon>Phytoactinopolyspora</taxon>
    </lineage>
</organism>
<dbReference type="InterPro" id="IPR006311">
    <property type="entry name" value="TAT_signal"/>
</dbReference>
<evidence type="ECO:0000259" key="2">
    <source>
        <dbReference type="SMART" id="SM00644"/>
    </source>
</evidence>
<dbReference type="AlphaFoldDB" id="A0A6N9YMB7"/>
<dbReference type="PROSITE" id="PS51318">
    <property type="entry name" value="TAT"/>
    <property type="match status" value="1"/>
</dbReference>
<accession>A0A6N9YMB7</accession>
<dbReference type="RefSeq" id="WP_163818872.1">
    <property type="nucleotide sequence ID" value="NZ_JAAGOB010000006.1"/>
</dbReference>
<dbReference type="GO" id="GO:0009253">
    <property type="term" value="P:peptidoglycan catabolic process"/>
    <property type="evidence" value="ECO:0007669"/>
    <property type="project" value="InterPro"/>
</dbReference>
<proteinExistence type="inferred from homology"/>
<dbReference type="PANTHER" id="PTHR11022:SF41">
    <property type="entry name" value="PEPTIDOGLYCAN-RECOGNITION PROTEIN LC-RELATED"/>
    <property type="match status" value="1"/>
</dbReference>
<comment type="caution">
    <text evidence="4">The sequence shown here is derived from an EMBL/GenBank/DDBJ whole genome shotgun (WGS) entry which is preliminary data.</text>
</comment>
<gene>
    <name evidence="4" type="ORF">G1H11_12235</name>
</gene>
<dbReference type="Pfam" id="PF01510">
    <property type="entry name" value="Amidase_2"/>
    <property type="match status" value="1"/>
</dbReference>
<feature type="domain" description="Peptidoglycan recognition protein family" evidence="3">
    <location>
        <begin position="216"/>
        <end position="361"/>
    </location>
</feature>
<dbReference type="EMBL" id="JAAGOB010000006">
    <property type="protein sequence ID" value="NED96077.1"/>
    <property type="molecule type" value="Genomic_DNA"/>
</dbReference>
<evidence type="ECO:0000313" key="4">
    <source>
        <dbReference type="EMBL" id="NED96077.1"/>
    </source>
</evidence>
<evidence type="ECO:0000259" key="3">
    <source>
        <dbReference type="SMART" id="SM00701"/>
    </source>
</evidence>
<dbReference type="GO" id="GO:0008745">
    <property type="term" value="F:N-acetylmuramoyl-L-alanine amidase activity"/>
    <property type="evidence" value="ECO:0007669"/>
    <property type="project" value="InterPro"/>
</dbReference>
<dbReference type="InterPro" id="IPR036505">
    <property type="entry name" value="Amidase/PGRP_sf"/>
</dbReference>
<feature type="domain" description="N-acetylmuramoyl-L-alanine amidase" evidence="2">
    <location>
        <begin position="227"/>
        <end position="379"/>
    </location>
</feature>
<sequence length="398" mass="41881">MTTERASTGPLHHDPTRRSVLQFALGAPLAAGLAAAVPVLSALPANAQARPAVPRIERVSIGRGTLRTVGRAAHLREVAGADSAARRSTAVGILATKQIRTDSFSGAALTWSGDAPSEATLLLRTRSRGGGWSAWRALHDDEHGPDPDFPEALRARRGTDFVITGDSDAVELRIETPDGEIPHDLGIELVDAGHSPGDAAVAAPYNGDMSAAASRPTIRSRANWGADESIRGSATYGQVRGAFVHHTAGSNGYSQSDVPGIIRSIYAYHVNGRGWKDIGYNFLVDRFGRIWEGRHGGVTRAVIGAHTSGYNSYAFGTSLLGSYGSTNPSDAALTAIARVIAWKFTVHGVDPTRVSYPSSLTPQPAIAGHRDAGATACPGDRLYSRLSIIRGRVANAMG</sequence>
<dbReference type="InterPro" id="IPR015510">
    <property type="entry name" value="PGRP"/>
</dbReference>
<evidence type="ECO:0000313" key="5">
    <source>
        <dbReference type="Proteomes" id="UP000469185"/>
    </source>
</evidence>
<dbReference type="Proteomes" id="UP000469185">
    <property type="component" value="Unassembled WGS sequence"/>
</dbReference>
<dbReference type="GO" id="GO:0008270">
    <property type="term" value="F:zinc ion binding"/>
    <property type="evidence" value="ECO:0007669"/>
    <property type="project" value="InterPro"/>
</dbReference>
<evidence type="ECO:0008006" key="6">
    <source>
        <dbReference type="Google" id="ProtNLM"/>
    </source>
</evidence>
<comment type="similarity">
    <text evidence="1">Belongs to the N-acetylmuramoyl-L-alanine amidase 2 family.</text>
</comment>
<reference evidence="4 5" key="1">
    <citation type="submission" date="2020-02" db="EMBL/GenBank/DDBJ databases">
        <authorList>
            <person name="Li X.-J."/>
            <person name="Feng X.-M."/>
        </authorList>
    </citation>
    <scope>NUCLEOTIDE SEQUENCE [LARGE SCALE GENOMIC DNA]</scope>
    <source>
        <strain evidence="4 5">CGMCC 4.7225</strain>
    </source>
</reference>
<dbReference type="SUPFAM" id="SSF55846">
    <property type="entry name" value="N-acetylmuramoyl-L-alanine amidase-like"/>
    <property type="match status" value="1"/>
</dbReference>
<dbReference type="InterPro" id="IPR006619">
    <property type="entry name" value="PGRP_domain_met/bac"/>
</dbReference>
<protein>
    <recommendedName>
        <fullName evidence="6">N-acetylmuramoyl-L-alanine amidase</fullName>
    </recommendedName>
</protein>
<keyword evidence="5" id="KW-1185">Reference proteome</keyword>
<name>A0A6N9YMB7_9ACTN</name>
<dbReference type="SMART" id="SM00644">
    <property type="entry name" value="Ami_2"/>
    <property type="match status" value="1"/>
</dbReference>
<dbReference type="SMART" id="SM00701">
    <property type="entry name" value="PGRP"/>
    <property type="match status" value="1"/>
</dbReference>
<dbReference type="CDD" id="cd06583">
    <property type="entry name" value="PGRP"/>
    <property type="match status" value="1"/>
</dbReference>
<dbReference type="Gene3D" id="3.40.80.10">
    <property type="entry name" value="Peptidoglycan recognition protein-like"/>
    <property type="match status" value="1"/>
</dbReference>
<evidence type="ECO:0000256" key="1">
    <source>
        <dbReference type="ARBA" id="ARBA00007553"/>
    </source>
</evidence>
<dbReference type="PANTHER" id="PTHR11022">
    <property type="entry name" value="PEPTIDOGLYCAN RECOGNITION PROTEIN"/>
    <property type="match status" value="1"/>
</dbReference>